<dbReference type="SUPFAM" id="SSF52540">
    <property type="entry name" value="P-loop containing nucleoside triphosphate hydrolases"/>
    <property type="match status" value="1"/>
</dbReference>
<dbReference type="GO" id="GO:0005524">
    <property type="term" value="F:ATP binding"/>
    <property type="evidence" value="ECO:0007669"/>
    <property type="project" value="InterPro"/>
</dbReference>
<dbReference type="EMBL" id="GG697240">
    <property type="protein sequence ID" value="EET90087.1"/>
    <property type="molecule type" value="Genomic_DNA"/>
</dbReference>
<sequence length="477" mass="52983">MSEKMTSTTPKAYLREDKADKFEIKDLIKAVSNDLATKVSGEELELINRAAWLAGRVIDFNNYNGLAKDMLPAYGIEAPYNFVAEALLTRNPENAAKLQEFYANLEIEIGNLLSDKDLNAIKGMKGALDSIKEHAFEYALYKSSERPDNKILEDLSCVKYFSNDSKLPNFYTVSGGQSETYLNSLIVNVISDKPTMVYGPTGIAKTLSIEYLAAAWNDRNKPAPHSSIIPLINVQCSRDSDAYSLIGHEVLENGVVKFQKGPLPIAIEEANKHGFAILVLDELSALTPEAQKILNPLFDERRAVIFGEKAWFLNADSKLFIVATTNVIGNGYGGINQINIDLMRRFIAKIALDFPTEIEEQKILEHFTKDVGLIKNLIKLAQHTRKTDKDIMPISTALLTNTIDLTIAYQEAFKDPQAAFNTAITNAIVNNYTDPEDRKAIVEKVKDIFPGYGVDKLEIDDKSSDSKGSSMDYSKTG</sequence>
<reference evidence="2 3" key="1">
    <citation type="journal article" date="2009" name="Genome Biol.">
        <title>Community-wide analysis of microbial genome sequence signatures.</title>
        <authorList>
            <person name="Dick G.J."/>
            <person name="Andersson A.F."/>
            <person name="Baker B.J."/>
            <person name="Simmons S.L."/>
            <person name="Thomas B.C."/>
            <person name="Yelton A.P."/>
            <person name="Banfield J.F."/>
        </authorList>
    </citation>
    <scope>NUCLEOTIDE SEQUENCE [LARGE SCALE GENOMIC DNA]</scope>
    <source>
        <strain evidence="2">ARMAN-2</strain>
    </source>
</reference>
<name>C7DHI5_MICA2</name>
<dbReference type="PANTHER" id="PTHR42759">
    <property type="entry name" value="MOXR FAMILY PROTEIN"/>
    <property type="match status" value="1"/>
</dbReference>
<dbReference type="InterPro" id="IPR003593">
    <property type="entry name" value="AAA+_ATPase"/>
</dbReference>
<reference evidence="2 3" key="2">
    <citation type="journal article" date="2010" name="Proc. Natl. Acad. Sci. U.S.A.">
        <title>Enigmatic, ultrasmall, uncultivated Archaea.</title>
        <authorList>
            <person name="Baker B.J."/>
            <person name="Comolli L.R."/>
            <person name="Dick G.J."/>
            <person name="Hauser L.J."/>
            <person name="Hyatt D."/>
            <person name="Dill B.D."/>
            <person name="Land M.L."/>
            <person name="Verberkmoes N.C."/>
            <person name="Hettich R.L."/>
            <person name="Banfield J.F."/>
        </authorList>
    </citation>
    <scope>NUCLEOTIDE SEQUENCE [LARGE SCALE GENOMIC DNA]</scope>
    <source>
        <strain evidence="2">ARMAN-2</strain>
    </source>
</reference>
<dbReference type="InterPro" id="IPR011704">
    <property type="entry name" value="ATPase_dyneun-rel_AAA"/>
</dbReference>
<dbReference type="SMART" id="SM00382">
    <property type="entry name" value="AAA"/>
    <property type="match status" value="1"/>
</dbReference>
<feature type="domain" description="AAA+ ATPase" evidence="1">
    <location>
        <begin position="191"/>
        <end position="356"/>
    </location>
</feature>
<keyword evidence="3" id="KW-1185">Reference proteome</keyword>
<evidence type="ECO:0000259" key="1">
    <source>
        <dbReference type="SMART" id="SM00382"/>
    </source>
</evidence>
<protein>
    <submittedName>
        <fullName evidence="2">ATPase associated with various cellular activities AAA_5</fullName>
    </submittedName>
</protein>
<dbReference type="AlphaFoldDB" id="C7DHI5"/>
<proteinExistence type="predicted"/>
<dbReference type="InterPro" id="IPR027417">
    <property type="entry name" value="P-loop_NTPase"/>
</dbReference>
<dbReference type="Proteomes" id="UP000332487">
    <property type="component" value="Unassembled WGS sequence"/>
</dbReference>
<dbReference type="Gene3D" id="3.40.50.300">
    <property type="entry name" value="P-loop containing nucleotide triphosphate hydrolases"/>
    <property type="match status" value="1"/>
</dbReference>
<gene>
    <name evidence="2" type="ORF">UNLARM2_0528</name>
</gene>
<organism evidence="2 3">
    <name type="scientific">Candidatus Micrarchaeum acidiphilum ARMAN-2</name>
    <dbReference type="NCBI Taxonomy" id="425595"/>
    <lineage>
        <taxon>Archaea</taxon>
        <taxon>Candidatus Micrarchaeota</taxon>
        <taxon>Candidatus Micrarchaeia</taxon>
        <taxon>Candidatus Micrarchaeales</taxon>
        <taxon>Candidatus Micrarchaeaceae</taxon>
        <taxon>Candidatus Micrarchaeum</taxon>
    </lineage>
</organism>
<evidence type="ECO:0000313" key="2">
    <source>
        <dbReference type="EMBL" id="EET90087.1"/>
    </source>
</evidence>
<dbReference type="InterPro" id="IPR050764">
    <property type="entry name" value="CbbQ/NirQ/NorQ/GpvN"/>
</dbReference>
<dbReference type="GO" id="GO:0016887">
    <property type="term" value="F:ATP hydrolysis activity"/>
    <property type="evidence" value="ECO:0007669"/>
    <property type="project" value="InterPro"/>
</dbReference>
<evidence type="ECO:0000313" key="3">
    <source>
        <dbReference type="Proteomes" id="UP000332487"/>
    </source>
</evidence>
<accession>C7DHI5</accession>
<dbReference type="Pfam" id="PF07728">
    <property type="entry name" value="AAA_5"/>
    <property type="match status" value="1"/>
</dbReference>
<dbReference type="PANTHER" id="PTHR42759:SF1">
    <property type="entry name" value="MAGNESIUM-CHELATASE SUBUNIT CHLD"/>
    <property type="match status" value="1"/>
</dbReference>